<accession>A0ABP9NRB0</accession>
<dbReference type="RefSeq" id="WP_345608930.1">
    <property type="nucleotide sequence ID" value="NZ_BAABJO010000025.1"/>
</dbReference>
<protein>
    <recommendedName>
        <fullName evidence="4">ABC-type Mn/Zn transport systems, ATPase component</fullName>
    </recommendedName>
</protein>
<evidence type="ECO:0000313" key="2">
    <source>
        <dbReference type="EMBL" id="GAA5132328.1"/>
    </source>
</evidence>
<keyword evidence="1" id="KW-0812">Transmembrane</keyword>
<sequence>MTERNTFIRSLHDLGLAAWFGGSLAGAVGINGAAADVSDTAQRLRVANAGWARWTPVNLAAIGVHLIGGTGLLLANKGRVATQRGVGASTIAKTALTAAALGVTAYSRALGKKLEQAGDVPVEGGTDPSPDTPAEVAKAQQQLNVCQWLIPALTGGIAVLNAVHGELQRPSQQLPGILAKPARLFGAA</sequence>
<keyword evidence="3" id="KW-1185">Reference proteome</keyword>
<reference evidence="3" key="1">
    <citation type="journal article" date="2019" name="Int. J. Syst. Evol. Microbiol.">
        <title>The Global Catalogue of Microorganisms (GCM) 10K type strain sequencing project: providing services to taxonomists for standard genome sequencing and annotation.</title>
        <authorList>
            <consortium name="The Broad Institute Genomics Platform"/>
            <consortium name="The Broad Institute Genome Sequencing Center for Infectious Disease"/>
            <person name="Wu L."/>
            <person name="Ma J."/>
        </authorList>
    </citation>
    <scope>NUCLEOTIDE SEQUENCE [LARGE SCALE GENOMIC DNA]</scope>
    <source>
        <strain evidence="3">JCM 18302</strain>
    </source>
</reference>
<keyword evidence="1" id="KW-0472">Membrane</keyword>
<organism evidence="2 3">
    <name type="scientific">Pseudonocardia adelaidensis</name>
    <dbReference type="NCBI Taxonomy" id="648754"/>
    <lineage>
        <taxon>Bacteria</taxon>
        <taxon>Bacillati</taxon>
        <taxon>Actinomycetota</taxon>
        <taxon>Actinomycetes</taxon>
        <taxon>Pseudonocardiales</taxon>
        <taxon>Pseudonocardiaceae</taxon>
        <taxon>Pseudonocardia</taxon>
    </lineage>
</organism>
<dbReference type="EMBL" id="BAABJO010000025">
    <property type="protein sequence ID" value="GAA5132328.1"/>
    <property type="molecule type" value="Genomic_DNA"/>
</dbReference>
<dbReference type="Proteomes" id="UP001500804">
    <property type="component" value="Unassembled WGS sequence"/>
</dbReference>
<keyword evidence="1" id="KW-1133">Transmembrane helix</keyword>
<comment type="caution">
    <text evidence="2">The sequence shown here is derived from an EMBL/GenBank/DDBJ whole genome shotgun (WGS) entry which is preliminary data.</text>
</comment>
<evidence type="ECO:0008006" key="4">
    <source>
        <dbReference type="Google" id="ProtNLM"/>
    </source>
</evidence>
<feature type="transmembrane region" description="Helical" evidence="1">
    <location>
        <begin position="51"/>
        <end position="75"/>
    </location>
</feature>
<name>A0ABP9NRB0_9PSEU</name>
<evidence type="ECO:0000313" key="3">
    <source>
        <dbReference type="Proteomes" id="UP001500804"/>
    </source>
</evidence>
<evidence type="ECO:0000256" key="1">
    <source>
        <dbReference type="SAM" id="Phobius"/>
    </source>
</evidence>
<gene>
    <name evidence="2" type="ORF">GCM10023320_56800</name>
</gene>
<proteinExistence type="predicted"/>